<gene>
    <name evidence="2" type="ORF">HINF_LOCUS28949</name>
    <name evidence="3" type="ORF">HINF_LOCUS42732</name>
</gene>
<comment type="caution">
    <text evidence="2">The sequence shown here is derived from an EMBL/GenBank/DDBJ whole genome shotgun (WGS) entry which is preliminary data.</text>
</comment>
<accession>A0AA86U559</accession>
<evidence type="ECO:0000313" key="4">
    <source>
        <dbReference type="Proteomes" id="UP001642409"/>
    </source>
</evidence>
<evidence type="ECO:0000256" key="1">
    <source>
        <dbReference type="SAM" id="Coils"/>
    </source>
</evidence>
<keyword evidence="1" id="KW-0175">Coiled coil</keyword>
<reference evidence="2" key="1">
    <citation type="submission" date="2023-06" db="EMBL/GenBank/DDBJ databases">
        <authorList>
            <person name="Kurt Z."/>
        </authorList>
    </citation>
    <scope>NUCLEOTIDE SEQUENCE</scope>
</reference>
<dbReference type="Proteomes" id="UP001642409">
    <property type="component" value="Unassembled WGS sequence"/>
</dbReference>
<evidence type="ECO:0000313" key="2">
    <source>
        <dbReference type="EMBL" id="CAI9941304.1"/>
    </source>
</evidence>
<sequence>MLLGQKKKQDDEKEQQHKLEIQQLQEQVKKRQDDDCYQTYSILGTGVKPQQLPIYQKIQVGLLLPEQKLVQRYNQKSQKEAILRYIRLGCQKYEQERQMQGKHGVILPGLSTVQNYYRKLLTSLDYYDANIGETFDPTKHMRNIPIWKQKNNLDPNRMYKGCLQMDAVNINKQVTQNVKDKNLNKSVIFGVQLLVEYKKNGVQLARIKLNLEYTICLIIIVQNKAEWIKICNKHIHIALLIIKLNQSRYHMQRKKLNAQNKLSSSKLLIERTMSKSQNVVENERIFNKF</sequence>
<proteinExistence type="predicted"/>
<reference evidence="3 4" key="2">
    <citation type="submission" date="2024-07" db="EMBL/GenBank/DDBJ databases">
        <authorList>
            <person name="Akdeniz Z."/>
        </authorList>
    </citation>
    <scope>NUCLEOTIDE SEQUENCE [LARGE SCALE GENOMIC DNA]</scope>
</reference>
<dbReference type="EMBL" id="CATOUU010000688">
    <property type="protein sequence ID" value="CAI9941304.1"/>
    <property type="molecule type" value="Genomic_DNA"/>
</dbReference>
<dbReference type="AlphaFoldDB" id="A0AA86U559"/>
<keyword evidence="4" id="KW-1185">Reference proteome</keyword>
<dbReference type="EMBL" id="CAXDID020000175">
    <property type="protein sequence ID" value="CAL6048520.1"/>
    <property type="molecule type" value="Genomic_DNA"/>
</dbReference>
<feature type="coiled-coil region" evidence="1">
    <location>
        <begin position="7"/>
        <end position="34"/>
    </location>
</feature>
<name>A0AA86U559_9EUKA</name>
<protein>
    <submittedName>
        <fullName evidence="3">Hypothetical_protein</fullName>
    </submittedName>
</protein>
<organism evidence="2">
    <name type="scientific">Hexamita inflata</name>
    <dbReference type="NCBI Taxonomy" id="28002"/>
    <lineage>
        <taxon>Eukaryota</taxon>
        <taxon>Metamonada</taxon>
        <taxon>Diplomonadida</taxon>
        <taxon>Hexamitidae</taxon>
        <taxon>Hexamitinae</taxon>
        <taxon>Hexamita</taxon>
    </lineage>
</organism>
<evidence type="ECO:0000313" key="3">
    <source>
        <dbReference type="EMBL" id="CAL6048520.1"/>
    </source>
</evidence>